<dbReference type="EMBL" id="JRPH02000035">
    <property type="protein sequence ID" value="TLE03046.1"/>
    <property type="molecule type" value="Genomic_DNA"/>
</dbReference>
<dbReference type="GeneID" id="60656835"/>
<reference evidence="1 2" key="1">
    <citation type="journal article" date="2014" name="Genome Announc.">
        <title>Draft genome sequences of eight enterohepatic helicobacter species isolated from both laboratory and wild rodents.</title>
        <authorList>
            <person name="Sheh A."/>
            <person name="Shen Z."/>
            <person name="Fox J.G."/>
        </authorList>
    </citation>
    <scope>NUCLEOTIDE SEQUENCE [LARGE SCALE GENOMIC DNA]</scope>
    <source>
        <strain evidence="1 2">Missouri</strain>
    </source>
</reference>
<name>A0A6D2C8G6_9HELI</name>
<gene>
    <name evidence="1" type="ORF">LS77_009410</name>
</gene>
<comment type="caution">
    <text evidence="1">The sequence shown here is derived from an EMBL/GenBank/DDBJ whole genome shotgun (WGS) entry which is preliminary data.</text>
</comment>
<evidence type="ECO:0000313" key="1">
    <source>
        <dbReference type="EMBL" id="TLE03046.1"/>
    </source>
</evidence>
<dbReference type="RefSeq" id="WP_004087228.1">
    <property type="nucleotide sequence ID" value="NZ_JAERIZ010000040.1"/>
</dbReference>
<dbReference type="Proteomes" id="UP000029870">
    <property type="component" value="Unassembled WGS sequence"/>
</dbReference>
<dbReference type="GO" id="GO:0016757">
    <property type="term" value="F:glycosyltransferase activity"/>
    <property type="evidence" value="ECO:0007669"/>
    <property type="project" value="UniProtKB-KW"/>
</dbReference>
<sequence length="352" mass="42077">MNLKRSFEKRYQRFVANRALRHYKYVHLMFNDKFNKPFVDFLNKYFDKREHLILCKRTFNEFPFPEGSNVIEVMDYSGLNFSCNNIKKIICHSLFDEQLVDLFYNNRDLLNKSYWIMWGGDLYHPVRDEKNDFVRKHFKGYHSDLDKEYALQTYGMEGKFYRSFYIFPLSREMLDNTVKKQTDCVTIQINNSSDKSTLEMLDILAKFRDKDIVVRTVVSYGDTRYNNDIIAKGREIFGNKFEYLDKLLSSHEYAQYLAQNDILILNQANQEGFGNTIASLYLGVKVFIRRESSVYGYLNNDGCYIYDSMNIVNLSFDEFISNPYSSANKKETREKYYNEDYLAKLYRDFFED</sequence>
<organism evidence="1 2">
    <name type="scientific">Helicobacter bilis</name>
    <dbReference type="NCBI Taxonomy" id="37372"/>
    <lineage>
        <taxon>Bacteria</taxon>
        <taxon>Pseudomonadati</taxon>
        <taxon>Campylobacterota</taxon>
        <taxon>Epsilonproteobacteria</taxon>
        <taxon>Campylobacterales</taxon>
        <taxon>Helicobacteraceae</taxon>
        <taxon>Helicobacter</taxon>
    </lineage>
</organism>
<proteinExistence type="predicted"/>
<keyword evidence="1" id="KW-0328">Glycosyltransferase</keyword>
<keyword evidence="1" id="KW-0808">Transferase</keyword>
<accession>A0A6D2C8G6</accession>
<dbReference type="AlphaFoldDB" id="A0A6D2C8G6"/>
<evidence type="ECO:0000313" key="2">
    <source>
        <dbReference type="Proteomes" id="UP000029870"/>
    </source>
</evidence>
<protein>
    <submittedName>
        <fullName evidence="1">4-alpha-L-fucosyltransferase</fullName>
    </submittedName>
</protein>